<feature type="domain" description="Major facilitator superfamily (MFS) profile" evidence="7">
    <location>
        <begin position="56"/>
        <end position="497"/>
    </location>
</feature>
<dbReference type="InterPro" id="IPR020846">
    <property type="entry name" value="MFS_dom"/>
</dbReference>
<dbReference type="CDD" id="cd17323">
    <property type="entry name" value="MFS_Tpo1_MDR_like"/>
    <property type="match status" value="1"/>
</dbReference>
<dbReference type="AlphaFoldDB" id="A0A8H5LWY2"/>
<dbReference type="Gene3D" id="1.20.1250.20">
    <property type="entry name" value="MFS general substrate transporter like domains"/>
    <property type="match status" value="1"/>
</dbReference>
<keyword evidence="3 6" id="KW-1133">Transmembrane helix</keyword>
<feature type="transmembrane region" description="Helical" evidence="6">
    <location>
        <begin position="400"/>
        <end position="418"/>
    </location>
</feature>
<evidence type="ECO:0000259" key="7">
    <source>
        <dbReference type="PROSITE" id="PS50850"/>
    </source>
</evidence>
<dbReference type="PANTHER" id="PTHR23502">
    <property type="entry name" value="MAJOR FACILITATOR SUPERFAMILY"/>
    <property type="match status" value="1"/>
</dbReference>
<feature type="transmembrane region" description="Helical" evidence="6">
    <location>
        <begin position="332"/>
        <end position="352"/>
    </location>
</feature>
<dbReference type="PROSITE" id="PS50850">
    <property type="entry name" value="MFS"/>
    <property type="match status" value="1"/>
</dbReference>
<organism evidence="8 9">
    <name type="scientific">Tricholomella constricta</name>
    <dbReference type="NCBI Taxonomy" id="117010"/>
    <lineage>
        <taxon>Eukaryota</taxon>
        <taxon>Fungi</taxon>
        <taxon>Dikarya</taxon>
        <taxon>Basidiomycota</taxon>
        <taxon>Agaricomycotina</taxon>
        <taxon>Agaricomycetes</taxon>
        <taxon>Agaricomycetidae</taxon>
        <taxon>Agaricales</taxon>
        <taxon>Tricholomatineae</taxon>
        <taxon>Lyophyllaceae</taxon>
        <taxon>Tricholomella</taxon>
    </lineage>
</organism>
<evidence type="ECO:0000313" key="9">
    <source>
        <dbReference type="Proteomes" id="UP000565441"/>
    </source>
</evidence>
<evidence type="ECO:0000256" key="5">
    <source>
        <dbReference type="SAM" id="MobiDB-lite"/>
    </source>
</evidence>
<reference evidence="8 9" key="1">
    <citation type="journal article" date="2020" name="ISME J.">
        <title>Uncovering the hidden diversity of litter-decomposition mechanisms in mushroom-forming fungi.</title>
        <authorList>
            <person name="Floudas D."/>
            <person name="Bentzer J."/>
            <person name="Ahren D."/>
            <person name="Johansson T."/>
            <person name="Persson P."/>
            <person name="Tunlid A."/>
        </authorList>
    </citation>
    <scope>NUCLEOTIDE SEQUENCE [LARGE SCALE GENOMIC DNA]</scope>
    <source>
        <strain evidence="8 9">CBS 661.87</strain>
    </source>
</reference>
<dbReference type="SUPFAM" id="SSF103473">
    <property type="entry name" value="MFS general substrate transporter"/>
    <property type="match status" value="1"/>
</dbReference>
<feature type="region of interest" description="Disordered" evidence="5">
    <location>
        <begin position="1"/>
        <end position="40"/>
    </location>
</feature>
<sequence length="497" mass="54301">MPRNIDETSLTPTDGEGESTKREEAGESNDAVIVDWDGPKDPANPKNWPYRRKWAATLVVSSFTFISPVSSSMVAPATSQVASDFGVTQNVVIAMMTSIFVLGYAMGPLFLGPLSEIYGRSRVLQLSNLFYLAWNLGCGFAQNKGQFIAFRFLSGLGGSAPLSIGGGVLGDVWHPEERGKAIAIYSLAPLLGPVVGPVCGAWIAERSTWRWVFWSTSIVDAAIQISGLFFLQETYAPLLLERKAEQIRRTLDAEKGEKKDVHTVFEAAGERSWSQIFSKALTRPFALFAREKIVQLFGIYMAFIYGLFYLFLTTMPAIFEGTYRQKKSIAGLHYIALGVGLTLASQINARYMDRIYIHFKRKNNGVGEPEFRLPSMVPGTVILPAGLLIAGWAAQKRVHWIVTDIGIAFVGAGIILLFQSIQTYVVDAFTLHAASAFAAVSFLRSIAGFGFPLFAPAMYHALGYGKGNTILAVVAITLGCPAYVPPSPLVLLKAEQR</sequence>
<gene>
    <name evidence="8" type="ORF">D9615_009295</name>
</gene>
<dbReference type="GO" id="GO:0022857">
    <property type="term" value="F:transmembrane transporter activity"/>
    <property type="evidence" value="ECO:0007669"/>
    <property type="project" value="InterPro"/>
</dbReference>
<comment type="subcellular location">
    <subcellularLocation>
        <location evidence="1">Membrane</location>
        <topology evidence="1">Multi-pass membrane protein</topology>
    </subcellularLocation>
</comment>
<evidence type="ECO:0000256" key="1">
    <source>
        <dbReference type="ARBA" id="ARBA00004141"/>
    </source>
</evidence>
<dbReference type="InterPro" id="IPR011701">
    <property type="entry name" value="MFS"/>
</dbReference>
<evidence type="ECO:0000313" key="8">
    <source>
        <dbReference type="EMBL" id="KAF5372384.1"/>
    </source>
</evidence>
<evidence type="ECO:0000256" key="4">
    <source>
        <dbReference type="ARBA" id="ARBA00023136"/>
    </source>
</evidence>
<feature type="transmembrane region" description="Helical" evidence="6">
    <location>
        <begin position="373"/>
        <end position="394"/>
    </location>
</feature>
<dbReference type="GO" id="GO:0016020">
    <property type="term" value="C:membrane"/>
    <property type="evidence" value="ECO:0007669"/>
    <property type="project" value="UniProtKB-SubCell"/>
</dbReference>
<keyword evidence="4 6" id="KW-0472">Membrane</keyword>
<accession>A0A8H5LWY2</accession>
<feature type="transmembrane region" description="Helical" evidence="6">
    <location>
        <begin position="293"/>
        <end position="312"/>
    </location>
</feature>
<dbReference type="OrthoDB" id="6770063at2759"/>
<feature type="transmembrane region" description="Helical" evidence="6">
    <location>
        <begin position="470"/>
        <end position="492"/>
    </location>
</feature>
<feature type="transmembrane region" description="Helical" evidence="6">
    <location>
        <begin position="148"/>
        <end position="170"/>
    </location>
</feature>
<name>A0A8H5LWY2_9AGAR</name>
<protein>
    <recommendedName>
        <fullName evidence="7">Major facilitator superfamily (MFS) profile domain-containing protein</fullName>
    </recommendedName>
</protein>
<keyword evidence="9" id="KW-1185">Reference proteome</keyword>
<dbReference type="InterPro" id="IPR036259">
    <property type="entry name" value="MFS_trans_sf"/>
</dbReference>
<dbReference type="Pfam" id="PF07690">
    <property type="entry name" value="MFS_1"/>
    <property type="match status" value="1"/>
</dbReference>
<feature type="transmembrane region" description="Helical" evidence="6">
    <location>
        <begin position="182"/>
        <end position="203"/>
    </location>
</feature>
<dbReference type="PANTHER" id="PTHR23502:SF60">
    <property type="entry name" value="MAJOR FACILITATOR SUPERFAMILY (MFS) PROFILE DOMAIN-CONTAINING PROTEIN-RELATED"/>
    <property type="match status" value="1"/>
</dbReference>
<dbReference type="Proteomes" id="UP000565441">
    <property type="component" value="Unassembled WGS sequence"/>
</dbReference>
<feature type="transmembrane region" description="Helical" evidence="6">
    <location>
        <begin position="430"/>
        <end position="450"/>
    </location>
</feature>
<proteinExistence type="predicted"/>
<feature type="transmembrane region" description="Helical" evidence="6">
    <location>
        <begin position="54"/>
        <end position="71"/>
    </location>
</feature>
<comment type="caution">
    <text evidence="8">The sequence shown here is derived from an EMBL/GenBank/DDBJ whole genome shotgun (WGS) entry which is preliminary data.</text>
</comment>
<evidence type="ECO:0000256" key="2">
    <source>
        <dbReference type="ARBA" id="ARBA00022692"/>
    </source>
</evidence>
<feature type="transmembrane region" description="Helical" evidence="6">
    <location>
        <begin position="91"/>
        <end position="111"/>
    </location>
</feature>
<keyword evidence="2 6" id="KW-0812">Transmembrane</keyword>
<evidence type="ECO:0000256" key="6">
    <source>
        <dbReference type="SAM" id="Phobius"/>
    </source>
</evidence>
<evidence type="ECO:0000256" key="3">
    <source>
        <dbReference type="ARBA" id="ARBA00022989"/>
    </source>
</evidence>
<dbReference type="FunFam" id="1.20.1250.20:FF:000011">
    <property type="entry name" value="MFS multidrug transporter, putative"/>
    <property type="match status" value="1"/>
</dbReference>
<dbReference type="EMBL" id="JAACJP010000043">
    <property type="protein sequence ID" value="KAF5372384.1"/>
    <property type="molecule type" value="Genomic_DNA"/>
</dbReference>